<dbReference type="PROSITE" id="PS50918">
    <property type="entry name" value="WWE"/>
    <property type="match status" value="1"/>
</dbReference>
<feature type="compositionally biased region" description="Low complexity" evidence="12">
    <location>
        <begin position="896"/>
        <end position="914"/>
    </location>
</feature>
<feature type="zinc finger region" description="C3H1-type" evidence="11">
    <location>
        <begin position="256"/>
        <end position="283"/>
    </location>
</feature>
<dbReference type="InterPro" id="IPR057602">
    <property type="entry name" value="Zfn-CCCH_PARP12"/>
</dbReference>
<feature type="domain" description="C3H1-type" evidence="13">
    <location>
        <begin position="256"/>
        <end position="283"/>
    </location>
</feature>
<dbReference type="InterPro" id="IPR012317">
    <property type="entry name" value="Poly(ADP-ribose)pol_cat_dom"/>
</dbReference>
<evidence type="ECO:0000259" key="13">
    <source>
        <dbReference type="PROSITE" id="PS50103"/>
    </source>
</evidence>
<evidence type="ECO:0000256" key="5">
    <source>
        <dbReference type="ARBA" id="ARBA00022723"/>
    </source>
</evidence>
<dbReference type="InterPro" id="IPR037197">
    <property type="entry name" value="WWE_dom_sf"/>
</dbReference>
<name>A0A3B1JDB7_ASTMX</name>
<keyword evidence="4" id="KW-0597">Phosphoprotein</keyword>
<evidence type="ECO:0000313" key="16">
    <source>
        <dbReference type="Ensembl" id="ENSAMXP00000039796.1"/>
    </source>
</evidence>
<keyword evidence="5 11" id="KW-0479">Metal-binding</keyword>
<evidence type="ECO:0000256" key="10">
    <source>
        <dbReference type="ARBA" id="ARBA00024347"/>
    </source>
</evidence>
<reference evidence="16" key="4">
    <citation type="submission" date="2025-09" db="UniProtKB">
        <authorList>
            <consortium name="Ensembl"/>
        </authorList>
    </citation>
    <scope>IDENTIFICATION</scope>
</reference>
<dbReference type="GO" id="GO:0008270">
    <property type="term" value="F:zinc ion binding"/>
    <property type="evidence" value="ECO:0007669"/>
    <property type="project" value="UniProtKB-KW"/>
</dbReference>
<sequence>MSMLEAAVIKAVCEGGGAVEYERLLLELSAAGVEGAGPGEDLDLDAVVRSSGCLTAVQRNNCRQVLIRTSLKICRKRECDRTCRDLHLCRFDLLGHCGRRRCSYGHSLDTEHNSRVLRERNLHELNKDQLRILLLQSDTFLLPNVCVSYNKGSGEYGNCPDKEACLRLHICENYIRGTCDGIGCSKTCHDFYEPHPMKSLEAKGVPSQLIGSLLVVYGNLLALKDFSNARAETGARRRVDTKFNNRDRVPESLQKNTENVICLSFVKGFCRFGEKCWRIHFDMPYKWEVEVDQVWTALPDNEAIERDYCDPAKMHSVGIEPVCFDTMVLGLHKVRRLSTDSSVLEPTFILTTKWQWYWENEYHKWIQYASIKEMHRMSSITSDELEQKYLEFLKDSNNAVITFTAGRHSYELNFKEMKQKNEISDTERMVRRRPQFFSSIDVKRAKTRRGARPSSHKGVPGFWDQTAIPDSGYQRVLLCSSDKDYVRVQDHFQKTLTNFNILKIERIQNKELWEDFQTKRERMKKANKDKKYAEGERFLFHGTRSTLIDPICLQNFDMRVSGANGTVYGQGSYFARDAKYSHDYTDGYGEKYMFVCRVLVGHYTKGASHYRRPPPKDSLGTLFDSCVNDVREPTIYVVFDRTQVYPEFLITYKERSVFQPSVCTLAQSSAQSANFTDTNPPFTPTALAVVRQVPSASVSRDLTAAAEASVKSDDNKVLSPKTSVYVNTNQTQPATIQTAPASSCNSTLAALAVVRQVPSASLSQDLTAATEASVKSDVHKVLSPTISLVRQAPSASVSRDLPAAAEATIKSDDHKLLSPKTSLSANTNQSESTKIHKESVSSCNSDALLDSWISVNPSSLNSEFSHLEADFVDPLTPTKTTAVVFDHSLAASPSVKSSSAKYSSSSNTVHSYSTKTPKATLPSNTFDTTKAKPAGSLQDWKRSVNHRSSSELAFLKEDIFTEFGVHAFSTNTKPAVANYPAASSSSAKESSVPISYKASSPSAYRQPYTHSSLSRSTPEISGPRSPPPKPEKKCILQ</sequence>
<comment type="subcellular location">
    <subcellularLocation>
        <location evidence="2">Cytoplasm</location>
    </subcellularLocation>
    <subcellularLocation>
        <location evidence="1">Nucleus</location>
    </subcellularLocation>
</comment>
<dbReference type="InterPro" id="IPR004170">
    <property type="entry name" value="WWE_dom"/>
</dbReference>
<evidence type="ECO:0000259" key="15">
    <source>
        <dbReference type="PROSITE" id="PS51059"/>
    </source>
</evidence>
<dbReference type="SUPFAM" id="SSF117839">
    <property type="entry name" value="WWE domain"/>
    <property type="match status" value="1"/>
</dbReference>
<dbReference type="Gene3D" id="3.30.720.50">
    <property type="match status" value="1"/>
</dbReference>
<keyword evidence="7 11" id="KW-0863">Zinc-finger</keyword>
<dbReference type="GO" id="GO:0005634">
    <property type="term" value="C:nucleus"/>
    <property type="evidence" value="ECO:0007669"/>
    <property type="project" value="UniProtKB-SubCell"/>
</dbReference>
<feature type="compositionally biased region" description="Low complexity" evidence="12">
    <location>
        <begin position="982"/>
        <end position="991"/>
    </location>
</feature>
<feature type="compositionally biased region" description="Polar residues" evidence="12">
    <location>
        <begin position="915"/>
        <end position="928"/>
    </location>
</feature>
<dbReference type="Proteomes" id="UP000018467">
    <property type="component" value="Unassembled WGS sequence"/>
</dbReference>
<dbReference type="PANTHER" id="PTHR45740">
    <property type="entry name" value="POLY [ADP-RIBOSE] POLYMERASE"/>
    <property type="match status" value="1"/>
</dbReference>
<dbReference type="AlphaFoldDB" id="A0A3B1JDB7"/>
<evidence type="ECO:0000259" key="14">
    <source>
        <dbReference type="PROSITE" id="PS50918"/>
    </source>
</evidence>
<evidence type="ECO:0000256" key="12">
    <source>
        <dbReference type="SAM" id="MobiDB-lite"/>
    </source>
</evidence>
<dbReference type="SMART" id="SM00356">
    <property type="entry name" value="ZnF_C3H1"/>
    <property type="match status" value="3"/>
</dbReference>
<dbReference type="PROSITE" id="PS51059">
    <property type="entry name" value="PARP_CATALYTIC"/>
    <property type="match status" value="1"/>
</dbReference>
<keyword evidence="8 11" id="KW-0862">Zinc</keyword>
<keyword evidence="3" id="KW-0963">Cytoplasm</keyword>
<protein>
    <submittedName>
        <fullName evidence="16">Poly [ADP-ribose] polymerase 12-like</fullName>
    </submittedName>
</protein>
<dbReference type="Ensembl" id="ENSAMXT00000048784.1">
    <property type="protein sequence ID" value="ENSAMXP00000039796.1"/>
    <property type="gene ID" value="ENSAMXG00000031050.1"/>
</dbReference>
<evidence type="ECO:0000256" key="4">
    <source>
        <dbReference type="ARBA" id="ARBA00022553"/>
    </source>
</evidence>
<dbReference type="InParanoid" id="A0A3B1JDB7"/>
<dbReference type="Gene3D" id="3.90.228.10">
    <property type="match status" value="1"/>
</dbReference>
<evidence type="ECO:0000313" key="17">
    <source>
        <dbReference type="Proteomes" id="UP000018467"/>
    </source>
</evidence>
<dbReference type="Pfam" id="PF23466">
    <property type="entry name" value="WWE_4"/>
    <property type="match status" value="1"/>
</dbReference>
<comment type="similarity">
    <text evidence="10">Belongs to the ARTD/PARP family.</text>
</comment>
<dbReference type="GO" id="GO:0003950">
    <property type="term" value="F:NAD+ poly-ADP-ribosyltransferase activity"/>
    <property type="evidence" value="ECO:0007669"/>
    <property type="project" value="InterPro"/>
</dbReference>
<feature type="compositionally biased region" description="Polar residues" evidence="12">
    <location>
        <begin position="997"/>
        <end position="1019"/>
    </location>
</feature>
<dbReference type="Pfam" id="PF00644">
    <property type="entry name" value="PARP"/>
    <property type="match status" value="1"/>
</dbReference>
<reference evidence="16" key="3">
    <citation type="submission" date="2025-08" db="UniProtKB">
        <authorList>
            <consortium name="Ensembl"/>
        </authorList>
    </citation>
    <scope>IDENTIFICATION</scope>
</reference>
<reference evidence="17" key="2">
    <citation type="journal article" date="2014" name="Nat. Commun.">
        <title>The cavefish genome reveals candidate genes for eye loss.</title>
        <authorList>
            <person name="McGaugh S.E."/>
            <person name="Gross J.B."/>
            <person name="Aken B."/>
            <person name="Blin M."/>
            <person name="Borowsky R."/>
            <person name="Chalopin D."/>
            <person name="Hinaux H."/>
            <person name="Jeffery W.R."/>
            <person name="Keene A."/>
            <person name="Ma L."/>
            <person name="Minx P."/>
            <person name="Murphy D."/>
            <person name="O'Quin K.E."/>
            <person name="Retaux S."/>
            <person name="Rohner N."/>
            <person name="Searle S.M."/>
            <person name="Stahl B.A."/>
            <person name="Tabin C."/>
            <person name="Volff J.N."/>
            <person name="Yoshizawa M."/>
            <person name="Warren W.C."/>
        </authorList>
    </citation>
    <scope>NUCLEOTIDE SEQUENCE [LARGE SCALE GENOMIC DNA]</scope>
    <source>
        <strain evidence="17">female</strain>
    </source>
</reference>
<feature type="region of interest" description="Disordered" evidence="12">
    <location>
        <begin position="818"/>
        <end position="839"/>
    </location>
</feature>
<feature type="domain" description="WWE" evidence="14">
    <location>
        <begin position="342"/>
        <end position="432"/>
    </location>
</feature>
<keyword evidence="9" id="KW-0539">Nucleus</keyword>
<dbReference type="Pfam" id="PF25261">
    <property type="entry name" value="zf-CCCH_PARP12"/>
    <property type="match status" value="1"/>
</dbReference>
<dbReference type="GO" id="GO:0005737">
    <property type="term" value="C:cytoplasm"/>
    <property type="evidence" value="ECO:0007669"/>
    <property type="project" value="UniProtKB-SubCell"/>
</dbReference>
<feature type="region of interest" description="Disordered" evidence="12">
    <location>
        <begin position="982"/>
        <end position="1037"/>
    </location>
</feature>
<evidence type="ECO:0000256" key="3">
    <source>
        <dbReference type="ARBA" id="ARBA00022490"/>
    </source>
</evidence>
<evidence type="ECO:0000256" key="1">
    <source>
        <dbReference type="ARBA" id="ARBA00004123"/>
    </source>
</evidence>
<dbReference type="SUPFAM" id="SSF56399">
    <property type="entry name" value="ADP-ribosylation"/>
    <property type="match status" value="1"/>
</dbReference>
<dbReference type="InterPro" id="IPR051712">
    <property type="entry name" value="ARTD-AVP"/>
</dbReference>
<keyword evidence="17" id="KW-1185">Reference proteome</keyword>
<dbReference type="PANTHER" id="PTHR45740:SF15">
    <property type="entry name" value="ZINC FINGER CCCH TYPE DOMAIN CONTAINING 1-LIKE"/>
    <property type="match status" value="1"/>
</dbReference>
<evidence type="ECO:0000256" key="7">
    <source>
        <dbReference type="ARBA" id="ARBA00022771"/>
    </source>
</evidence>
<evidence type="ECO:0000256" key="2">
    <source>
        <dbReference type="ARBA" id="ARBA00004496"/>
    </source>
</evidence>
<dbReference type="Bgee" id="ENSAMXG00000031050">
    <property type="expression patterns" value="Expressed in intestine and 14 other cell types or tissues"/>
</dbReference>
<keyword evidence="6" id="KW-0677">Repeat</keyword>
<dbReference type="GO" id="GO:1990404">
    <property type="term" value="F:NAD+-protein mono-ADP-ribosyltransferase activity"/>
    <property type="evidence" value="ECO:0007669"/>
    <property type="project" value="TreeGrafter"/>
</dbReference>
<evidence type="ECO:0000256" key="8">
    <source>
        <dbReference type="ARBA" id="ARBA00022833"/>
    </source>
</evidence>
<organism evidence="16 17">
    <name type="scientific">Astyanax mexicanus</name>
    <name type="common">Blind cave fish</name>
    <name type="synonym">Astyanax fasciatus mexicanus</name>
    <dbReference type="NCBI Taxonomy" id="7994"/>
    <lineage>
        <taxon>Eukaryota</taxon>
        <taxon>Metazoa</taxon>
        <taxon>Chordata</taxon>
        <taxon>Craniata</taxon>
        <taxon>Vertebrata</taxon>
        <taxon>Euteleostomi</taxon>
        <taxon>Actinopterygii</taxon>
        <taxon>Neopterygii</taxon>
        <taxon>Teleostei</taxon>
        <taxon>Ostariophysi</taxon>
        <taxon>Characiformes</taxon>
        <taxon>Characoidei</taxon>
        <taxon>Acestrorhamphidae</taxon>
        <taxon>Acestrorhamphinae</taxon>
        <taxon>Astyanax</taxon>
    </lineage>
</organism>
<dbReference type="InterPro" id="IPR000571">
    <property type="entry name" value="Znf_CCCH"/>
</dbReference>
<evidence type="ECO:0000256" key="11">
    <source>
        <dbReference type="PROSITE-ProRule" id="PRU00723"/>
    </source>
</evidence>
<evidence type="ECO:0000256" key="9">
    <source>
        <dbReference type="ARBA" id="ARBA00023242"/>
    </source>
</evidence>
<feature type="region of interest" description="Disordered" evidence="12">
    <location>
        <begin position="896"/>
        <end position="942"/>
    </location>
</feature>
<accession>A0A3B1JDB7</accession>
<evidence type="ECO:0000256" key="6">
    <source>
        <dbReference type="ARBA" id="ARBA00022737"/>
    </source>
</evidence>
<dbReference type="Pfam" id="PF02825">
    <property type="entry name" value="WWE"/>
    <property type="match status" value="1"/>
</dbReference>
<dbReference type="GeneTree" id="ENSGT00940000154649"/>
<feature type="compositionally biased region" description="Polar residues" evidence="12">
    <location>
        <begin position="819"/>
        <end position="832"/>
    </location>
</feature>
<dbReference type="CDD" id="cd01439">
    <property type="entry name" value="TCCD_inducible_PARP_like"/>
    <property type="match status" value="1"/>
</dbReference>
<dbReference type="PROSITE" id="PS50103">
    <property type="entry name" value="ZF_C3H1"/>
    <property type="match status" value="1"/>
</dbReference>
<feature type="domain" description="PARP catalytic" evidence="15">
    <location>
        <begin position="459"/>
        <end position="676"/>
    </location>
</feature>
<proteinExistence type="inferred from homology"/>
<reference evidence="17" key="1">
    <citation type="submission" date="2013-03" db="EMBL/GenBank/DDBJ databases">
        <authorList>
            <person name="Jeffery W."/>
            <person name="Warren W."/>
            <person name="Wilson R.K."/>
        </authorList>
    </citation>
    <scope>NUCLEOTIDE SEQUENCE</scope>
    <source>
        <strain evidence="17">female</strain>
    </source>
</reference>